<dbReference type="AlphaFoldDB" id="S4XM42"/>
<evidence type="ECO:0000256" key="2">
    <source>
        <dbReference type="SAM" id="Phobius"/>
    </source>
</evidence>
<organism evidence="3 4">
    <name type="scientific">Sorangium cellulosum So0157-2</name>
    <dbReference type="NCBI Taxonomy" id="1254432"/>
    <lineage>
        <taxon>Bacteria</taxon>
        <taxon>Pseudomonadati</taxon>
        <taxon>Myxococcota</taxon>
        <taxon>Polyangia</taxon>
        <taxon>Polyangiales</taxon>
        <taxon>Polyangiaceae</taxon>
        <taxon>Sorangium</taxon>
    </lineage>
</organism>
<dbReference type="Proteomes" id="UP000014803">
    <property type="component" value="Chromosome"/>
</dbReference>
<feature type="transmembrane region" description="Helical" evidence="2">
    <location>
        <begin position="64"/>
        <end position="86"/>
    </location>
</feature>
<sequence>MAFVLTQAIEVPIYRRALGLRPLVTFGASLITHPIVCFVMPALWRTLYVAAIRGDPRFVLGETGYFLGYGVLAEGFAVAVEAAYFWKAGGDGAAVAPLFDRRYIERHGGFTGVTRARQPAAHEEHLSMPDRAGQGEARRGARVRAWLKHAKARATQADAADPPAGDGRSC</sequence>
<evidence type="ECO:0000256" key="1">
    <source>
        <dbReference type="SAM" id="MobiDB-lite"/>
    </source>
</evidence>
<dbReference type="KEGG" id="scu:SCE1572_06885"/>
<dbReference type="PATRIC" id="fig|1254432.3.peg.1526"/>
<keyword evidence="2" id="KW-0472">Membrane</keyword>
<dbReference type="OrthoDB" id="5523058at2"/>
<name>S4XM42_SORCE</name>
<feature type="region of interest" description="Disordered" evidence="1">
    <location>
        <begin position="116"/>
        <end position="137"/>
    </location>
</feature>
<reference evidence="3 4" key="1">
    <citation type="journal article" date="2013" name="Sci. Rep.">
        <title>Extraordinary expansion of a Sorangium cellulosum genome from an alkaline milieu.</title>
        <authorList>
            <person name="Han K."/>
            <person name="Li Z.F."/>
            <person name="Peng R."/>
            <person name="Zhu L.P."/>
            <person name="Zhou T."/>
            <person name="Wang L.G."/>
            <person name="Li S.G."/>
            <person name="Zhang X.B."/>
            <person name="Hu W."/>
            <person name="Wu Z.H."/>
            <person name="Qin N."/>
            <person name="Li Y.Z."/>
        </authorList>
    </citation>
    <scope>NUCLEOTIDE SEQUENCE [LARGE SCALE GENOMIC DNA]</scope>
    <source>
        <strain evidence="3 4">So0157-2</strain>
    </source>
</reference>
<feature type="transmembrane region" description="Helical" evidence="2">
    <location>
        <begin position="23"/>
        <end position="44"/>
    </location>
</feature>
<gene>
    <name evidence="3" type="ORF">SCE1572_06885</name>
</gene>
<evidence type="ECO:0000313" key="4">
    <source>
        <dbReference type="Proteomes" id="UP000014803"/>
    </source>
</evidence>
<protein>
    <submittedName>
        <fullName evidence="3">Uncharacterized protein</fullName>
    </submittedName>
</protein>
<keyword evidence="2" id="KW-1133">Transmembrane helix</keyword>
<dbReference type="RefSeq" id="WP_020733366.1">
    <property type="nucleotide sequence ID" value="NC_021658.1"/>
</dbReference>
<evidence type="ECO:0000313" key="3">
    <source>
        <dbReference type="EMBL" id="AGP34247.1"/>
    </source>
</evidence>
<accession>S4XM42</accession>
<keyword evidence="2" id="KW-0812">Transmembrane</keyword>
<dbReference type="HOGENOM" id="CLU_1569693_0_0_7"/>
<proteinExistence type="predicted"/>
<dbReference type="EMBL" id="CP003969">
    <property type="protein sequence ID" value="AGP34247.1"/>
    <property type="molecule type" value="Genomic_DNA"/>
</dbReference>